<dbReference type="AlphaFoldDB" id="A0A058Z7R7"/>
<dbReference type="PROSITE" id="PS00138">
    <property type="entry name" value="SUBTILASE_SER"/>
    <property type="match status" value="1"/>
</dbReference>
<evidence type="ECO:0000256" key="2">
    <source>
        <dbReference type="ARBA" id="ARBA00022670"/>
    </source>
</evidence>
<dbReference type="Pfam" id="PF00082">
    <property type="entry name" value="Peptidase_S8"/>
    <property type="match status" value="1"/>
</dbReference>
<protein>
    <recommendedName>
        <fullName evidence="8">Peptidase S8/S53 domain-containing protein</fullName>
    </recommendedName>
</protein>
<keyword evidence="4" id="KW-0720">Serine protease</keyword>
<feature type="region of interest" description="Disordered" evidence="6">
    <location>
        <begin position="484"/>
        <end position="505"/>
    </location>
</feature>
<proteinExistence type="inferred from homology"/>
<evidence type="ECO:0000256" key="3">
    <source>
        <dbReference type="ARBA" id="ARBA00022801"/>
    </source>
</evidence>
<dbReference type="PROSITE" id="PS51892">
    <property type="entry name" value="SUBTILASE"/>
    <property type="match status" value="1"/>
</dbReference>
<name>A0A058Z7R7_FONAL</name>
<dbReference type="InterPro" id="IPR036852">
    <property type="entry name" value="Peptidase_S8/S53_dom_sf"/>
</dbReference>
<dbReference type="GeneID" id="20527391"/>
<evidence type="ECO:0000313" key="10">
    <source>
        <dbReference type="Proteomes" id="UP000030693"/>
    </source>
</evidence>
<keyword evidence="2" id="KW-0645">Protease</keyword>
<dbReference type="OrthoDB" id="206201at2759"/>
<keyword evidence="7" id="KW-1133">Transmembrane helix</keyword>
<comment type="caution">
    <text evidence="5">Lacks conserved residue(s) required for the propagation of feature annotation.</text>
</comment>
<keyword evidence="10" id="KW-1185">Reference proteome</keyword>
<dbReference type="PANTHER" id="PTHR43806">
    <property type="entry name" value="PEPTIDASE S8"/>
    <property type="match status" value="1"/>
</dbReference>
<dbReference type="EMBL" id="KB932204">
    <property type="protein sequence ID" value="KCV70339.1"/>
    <property type="molecule type" value="Genomic_DNA"/>
</dbReference>
<dbReference type="eggNOG" id="KOG1153">
    <property type="taxonomic scope" value="Eukaryota"/>
</dbReference>
<dbReference type="InterPro" id="IPR000209">
    <property type="entry name" value="Peptidase_S8/S53_dom"/>
</dbReference>
<dbReference type="Proteomes" id="UP000030693">
    <property type="component" value="Unassembled WGS sequence"/>
</dbReference>
<accession>A0A058Z7R7</accession>
<dbReference type="InterPro" id="IPR023828">
    <property type="entry name" value="Peptidase_S8_Ser-AS"/>
</dbReference>
<keyword evidence="7" id="KW-0472">Membrane</keyword>
<dbReference type="Gene3D" id="3.40.50.200">
    <property type="entry name" value="Peptidase S8/S53 domain"/>
    <property type="match status" value="1"/>
</dbReference>
<evidence type="ECO:0000256" key="7">
    <source>
        <dbReference type="SAM" id="Phobius"/>
    </source>
</evidence>
<evidence type="ECO:0000259" key="8">
    <source>
        <dbReference type="Pfam" id="PF00082"/>
    </source>
</evidence>
<dbReference type="SUPFAM" id="SSF52743">
    <property type="entry name" value="Subtilisin-like"/>
    <property type="match status" value="1"/>
</dbReference>
<evidence type="ECO:0000256" key="4">
    <source>
        <dbReference type="ARBA" id="ARBA00022825"/>
    </source>
</evidence>
<keyword evidence="7" id="KW-0812">Transmembrane</keyword>
<reference evidence="9" key="1">
    <citation type="submission" date="2013-04" db="EMBL/GenBank/DDBJ databases">
        <title>The Genome Sequence of Fonticula alba ATCC 38817.</title>
        <authorList>
            <consortium name="The Broad Institute Genomics Platform"/>
            <person name="Russ C."/>
            <person name="Cuomo C."/>
            <person name="Burger G."/>
            <person name="Gray M.W."/>
            <person name="Holland P.W.H."/>
            <person name="King N."/>
            <person name="Lang F.B.F."/>
            <person name="Roger A.J."/>
            <person name="Ruiz-Trillo I."/>
            <person name="Brown M."/>
            <person name="Walker B."/>
            <person name="Young S."/>
            <person name="Zeng Q."/>
            <person name="Gargeya S."/>
            <person name="Fitzgerald M."/>
            <person name="Haas B."/>
            <person name="Abouelleil A."/>
            <person name="Allen A.W."/>
            <person name="Alvarado L."/>
            <person name="Arachchi H.M."/>
            <person name="Berlin A.M."/>
            <person name="Chapman S.B."/>
            <person name="Gainer-Dewar J."/>
            <person name="Goldberg J."/>
            <person name="Griggs A."/>
            <person name="Gujja S."/>
            <person name="Hansen M."/>
            <person name="Howarth C."/>
            <person name="Imamovic A."/>
            <person name="Ireland A."/>
            <person name="Larimer J."/>
            <person name="McCowan C."/>
            <person name="Murphy C."/>
            <person name="Pearson M."/>
            <person name="Poon T.W."/>
            <person name="Priest M."/>
            <person name="Roberts A."/>
            <person name="Saif S."/>
            <person name="Shea T."/>
            <person name="Sisk P."/>
            <person name="Sykes S."/>
            <person name="Wortman J."/>
            <person name="Nusbaum C."/>
            <person name="Birren B."/>
        </authorList>
    </citation>
    <scope>NUCLEOTIDE SEQUENCE [LARGE SCALE GENOMIC DNA]</scope>
    <source>
        <strain evidence="9">ATCC 38817</strain>
    </source>
</reference>
<dbReference type="PANTHER" id="PTHR43806:SF11">
    <property type="entry name" value="CEREVISIN-RELATED"/>
    <property type="match status" value="1"/>
</dbReference>
<feature type="transmembrane region" description="Helical" evidence="7">
    <location>
        <begin position="380"/>
        <end position="399"/>
    </location>
</feature>
<gene>
    <name evidence="9" type="ORF">H696_02666</name>
</gene>
<evidence type="ECO:0000256" key="5">
    <source>
        <dbReference type="PROSITE-ProRule" id="PRU01240"/>
    </source>
</evidence>
<dbReference type="GO" id="GO:0006508">
    <property type="term" value="P:proteolysis"/>
    <property type="evidence" value="ECO:0007669"/>
    <property type="project" value="UniProtKB-KW"/>
</dbReference>
<organism evidence="9">
    <name type="scientific">Fonticula alba</name>
    <name type="common">Slime mold</name>
    <dbReference type="NCBI Taxonomy" id="691883"/>
    <lineage>
        <taxon>Eukaryota</taxon>
        <taxon>Rotosphaerida</taxon>
        <taxon>Fonticulaceae</taxon>
        <taxon>Fonticula</taxon>
    </lineage>
</organism>
<dbReference type="RefSeq" id="XP_009494855.1">
    <property type="nucleotide sequence ID" value="XM_009496580.1"/>
</dbReference>
<dbReference type="InterPro" id="IPR050131">
    <property type="entry name" value="Peptidase_S8_subtilisin-like"/>
</dbReference>
<dbReference type="GO" id="GO:0004252">
    <property type="term" value="F:serine-type endopeptidase activity"/>
    <property type="evidence" value="ECO:0007669"/>
    <property type="project" value="InterPro"/>
</dbReference>
<comment type="similarity">
    <text evidence="1 5">Belongs to the peptidase S8 family.</text>
</comment>
<evidence type="ECO:0000313" key="9">
    <source>
        <dbReference type="EMBL" id="KCV70339.1"/>
    </source>
</evidence>
<evidence type="ECO:0000256" key="1">
    <source>
        <dbReference type="ARBA" id="ARBA00011073"/>
    </source>
</evidence>
<feature type="domain" description="Peptidase S8/S53" evidence="8">
    <location>
        <begin position="5"/>
        <end position="174"/>
    </location>
</feature>
<keyword evidence="3" id="KW-0378">Hydrolase</keyword>
<sequence>MFDLITGIYDVADSPFFPKVAVMSLGGTVASAALEKALEYAHKRGVVLVAAAGNEADNACSYAPGKSKFVISVGAHDSNGVPSSFSNYGECIDIYAPGNRIRSAVSGTHDQEMFIQTSAINPLVSKKDARNAMVGYKSGTSVAAPHVAGIAAMLLEQNPLLTPDETKALILAQTKITGVTESAENGGTTKPAAYSLIQASPCDGFCDAFLIDLIPRTSGRTPTFYPPGAGPLKAWLTWREEDILPEMLSIRLQKFSPKSESWEDIDNLTEPKVLVDGLGTKLQPQRQVAIRFEVPTAGEPYRYVVSLKQPYYQTFKVLINSQTTPACVAETDCNGNGICSRESYRSEVPLRVQAADMCICSKEFAGDACNRRSFHTMTKWLMTGLGVVFLVVSVVYLIYEETCGRRRRQQRALAKQQQLANKQAKKAKSAAAAAAAAAPVAAQPVMAPAPAPAQPASAFAAPVTEVPVTPSEMMRALHEHHYANLASGRPSSSAGPVHYPSPYYR</sequence>
<dbReference type="STRING" id="691883.A0A058Z7R7"/>
<evidence type="ECO:0000256" key="6">
    <source>
        <dbReference type="SAM" id="MobiDB-lite"/>
    </source>
</evidence>
<dbReference type="GO" id="GO:0005615">
    <property type="term" value="C:extracellular space"/>
    <property type="evidence" value="ECO:0007669"/>
    <property type="project" value="TreeGrafter"/>
</dbReference>